<evidence type="ECO:0000256" key="6">
    <source>
        <dbReference type="ARBA" id="ARBA00023136"/>
    </source>
</evidence>
<comment type="similarity">
    <text evidence="2">Belongs to the UPF0126 family.</text>
</comment>
<protein>
    <submittedName>
        <fullName evidence="9">Trimeric intracellular cation channel family protein</fullName>
    </submittedName>
</protein>
<evidence type="ECO:0000313" key="9">
    <source>
        <dbReference type="EMBL" id="EGV42520.1"/>
    </source>
</evidence>
<evidence type="ECO:0000256" key="5">
    <source>
        <dbReference type="ARBA" id="ARBA00022989"/>
    </source>
</evidence>
<organism evidence="9 10">
    <name type="scientific">Bizionia argentinensis JUB59</name>
    <dbReference type="NCBI Taxonomy" id="1046627"/>
    <lineage>
        <taxon>Bacteria</taxon>
        <taxon>Pseudomonadati</taxon>
        <taxon>Bacteroidota</taxon>
        <taxon>Flavobacteriia</taxon>
        <taxon>Flavobacteriales</taxon>
        <taxon>Flavobacteriaceae</taxon>
        <taxon>Bizionia</taxon>
    </lineage>
</organism>
<dbReference type="RefSeq" id="WP_008639005.1">
    <property type="nucleotide sequence ID" value="NZ_AFXZ01000051.1"/>
</dbReference>
<evidence type="ECO:0000256" key="3">
    <source>
        <dbReference type="ARBA" id="ARBA00022475"/>
    </source>
</evidence>
<proteinExistence type="inferred from homology"/>
<gene>
    <name evidence="9" type="ORF">BZARG_2222</name>
</gene>
<feature type="domain" description="Glycine transporter" evidence="8">
    <location>
        <begin position="92"/>
        <end position="164"/>
    </location>
</feature>
<sequence>MESLKTIEIIGTAAFGIAGTFAAMEKKLDVFGTFIIAFITALGGGTLRDVLIGEVPVKWLLEFSAGFVVLMSTIVGLLFKSAIKNFHNVLLFFDSIGLGFFTVVGIQTGISLDMHPISCIALGTITACFGGVIRDISLSNIPLIFQKEIYATTCILGGAVFFLLLKLNVPIMPVEIICLATIVVFRLLSVKFNWHLPRIWKTEKSASQ</sequence>
<evidence type="ECO:0000256" key="4">
    <source>
        <dbReference type="ARBA" id="ARBA00022692"/>
    </source>
</evidence>
<evidence type="ECO:0000256" key="7">
    <source>
        <dbReference type="SAM" id="Phobius"/>
    </source>
</evidence>
<accession>G2EGB4</accession>
<dbReference type="eggNOG" id="COG2860">
    <property type="taxonomic scope" value="Bacteria"/>
</dbReference>
<dbReference type="GO" id="GO:0005886">
    <property type="term" value="C:plasma membrane"/>
    <property type="evidence" value="ECO:0007669"/>
    <property type="project" value="UniProtKB-SubCell"/>
</dbReference>
<feature type="transmembrane region" description="Helical" evidence="7">
    <location>
        <begin position="115"/>
        <end position="136"/>
    </location>
</feature>
<dbReference type="PANTHER" id="PTHR30506:SF3">
    <property type="entry name" value="UPF0126 INNER MEMBRANE PROTEIN YADS-RELATED"/>
    <property type="match status" value="1"/>
</dbReference>
<dbReference type="Pfam" id="PF03458">
    <property type="entry name" value="Gly_transporter"/>
    <property type="match status" value="2"/>
</dbReference>
<dbReference type="STRING" id="1046627.BZARG_2222"/>
<dbReference type="OrthoDB" id="9791874at2"/>
<evidence type="ECO:0000256" key="1">
    <source>
        <dbReference type="ARBA" id="ARBA00004651"/>
    </source>
</evidence>
<dbReference type="EMBL" id="AFXZ01000051">
    <property type="protein sequence ID" value="EGV42520.1"/>
    <property type="molecule type" value="Genomic_DNA"/>
</dbReference>
<name>G2EGB4_9FLAO</name>
<keyword evidence="3" id="KW-1003">Cell membrane</keyword>
<keyword evidence="6 7" id="KW-0472">Membrane</keyword>
<dbReference type="PATRIC" id="fig|1046627.3.peg.2547"/>
<keyword evidence="10" id="KW-1185">Reference proteome</keyword>
<feature type="transmembrane region" description="Helical" evidence="7">
    <location>
        <begin position="59"/>
        <end position="79"/>
    </location>
</feature>
<dbReference type="InterPro" id="IPR005115">
    <property type="entry name" value="Gly_transporter"/>
</dbReference>
<dbReference type="Proteomes" id="UP000003730">
    <property type="component" value="Unassembled WGS sequence"/>
</dbReference>
<evidence type="ECO:0000313" key="10">
    <source>
        <dbReference type="Proteomes" id="UP000003730"/>
    </source>
</evidence>
<dbReference type="AlphaFoldDB" id="G2EGB4"/>
<reference evidence="9 10" key="1">
    <citation type="journal article" date="2008" name="Int. J. Syst. Evol. Microbiol.">
        <title>Bizionia argentinensis sp. nov., isolated from surface marine water in Antarctica.</title>
        <authorList>
            <person name="Bercovich A."/>
            <person name="Vazquez S.C."/>
            <person name="Yankilevich P."/>
            <person name="Coria S.H."/>
            <person name="Foti M."/>
            <person name="Hernandez E."/>
            <person name="Vidal A."/>
            <person name="Ruberto L."/>
            <person name="Melo C."/>
            <person name="Marenssi S."/>
            <person name="Criscuolo M."/>
            <person name="Memoli M."/>
            <person name="Arguelles M."/>
            <person name="Mac Cormack W.P."/>
        </authorList>
    </citation>
    <scope>NUCLEOTIDE SEQUENCE [LARGE SCALE GENOMIC DNA]</scope>
    <source>
        <strain evidence="9 10">JUB59</strain>
    </source>
</reference>
<comment type="subcellular location">
    <subcellularLocation>
        <location evidence="1">Cell membrane</location>
        <topology evidence="1">Multi-pass membrane protein</topology>
    </subcellularLocation>
</comment>
<feature type="domain" description="Glycine transporter" evidence="8">
    <location>
        <begin position="7"/>
        <end position="75"/>
    </location>
</feature>
<feature type="transmembrane region" description="Helical" evidence="7">
    <location>
        <begin position="171"/>
        <end position="188"/>
    </location>
</feature>
<feature type="transmembrane region" description="Helical" evidence="7">
    <location>
        <begin position="148"/>
        <end position="165"/>
    </location>
</feature>
<keyword evidence="5 7" id="KW-1133">Transmembrane helix</keyword>
<dbReference type="PANTHER" id="PTHR30506">
    <property type="entry name" value="INNER MEMBRANE PROTEIN"/>
    <property type="match status" value="1"/>
</dbReference>
<evidence type="ECO:0000256" key="2">
    <source>
        <dbReference type="ARBA" id="ARBA00008193"/>
    </source>
</evidence>
<comment type="caution">
    <text evidence="9">The sequence shown here is derived from an EMBL/GenBank/DDBJ whole genome shotgun (WGS) entry which is preliminary data.</text>
</comment>
<feature type="transmembrane region" description="Helical" evidence="7">
    <location>
        <begin position="91"/>
        <end position="109"/>
    </location>
</feature>
<evidence type="ECO:0000259" key="8">
    <source>
        <dbReference type="Pfam" id="PF03458"/>
    </source>
</evidence>
<feature type="transmembrane region" description="Helical" evidence="7">
    <location>
        <begin position="30"/>
        <end position="47"/>
    </location>
</feature>
<keyword evidence="4 7" id="KW-0812">Transmembrane</keyword>